<keyword evidence="1 4" id="KW-0649">Protein kinase inhibitor</keyword>
<dbReference type="PANTHER" id="PTHR33142:SF89">
    <property type="entry name" value="CYCLIN-DEPENDENT PROTEIN KINASE INHIBITOR SMR2"/>
    <property type="match status" value="1"/>
</dbReference>
<protein>
    <submittedName>
        <fullName evidence="4">Cyclin-dependent protein kinase inhibitor SMR6-like</fullName>
    </submittedName>
</protein>
<organism evidence="4 5">
    <name type="scientific">Salvia divinorum</name>
    <name type="common">Maria pastora</name>
    <name type="synonym">Diviner's sage</name>
    <dbReference type="NCBI Taxonomy" id="28513"/>
    <lineage>
        <taxon>Eukaryota</taxon>
        <taxon>Viridiplantae</taxon>
        <taxon>Streptophyta</taxon>
        <taxon>Embryophyta</taxon>
        <taxon>Tracheophyta</taxon>
        <taxon>Spermatophyta</taxon>
        <taxon>Magnoliopsida</taxon>
        <taxon>eudicotyledons</taxon>
        <taxon>Gunneridae</taxon>
        <taxon>Pentapetalae</taxon>
        <taxon>asterids</taxon>
        <taxon>lamiids</taxon>
        <taxon>Lamiales</taxon>
        <taxon>Lamiaceae</taxon>
        <taxon>Nepetoideae</taxon>
        <taxon>Mentheae</taxon>
        <taxon>Salviinae</taxon>
        <taxon>Salvia</taxon>
        <taxon>Salvia subgen. Calosphace</taxon>
    </lineage>
</organism>
<gene>
    <name evidence="4" type="ORF">AAHA92_32159</name>
</gene>
<evidence type="ECO:0000313" key="4">
    <source>
        <dbReference type="EMBL" id="KAL1532103.1"/>
    </source>
</evidence>
<feature type="compositionally biased region" description="Basic and acidic residues" evidence="3">
    <location>
        <begin position="22"/>
        <end position="32"/>
    </location>
</feature>
<accession>A0ABD1FLU1</accession>
<dbReference type="AlphaFoldDB" id="A0ABD1FLU1"/>
<evidence type="ECO:0000256" key="3">
    <source>
        <dbReference type="SAM" id="MobiDB-lite"/>
    </source>
</evidence>
<proteinExistence type="predicted"/>
<dbReference type="EMBL" id="JBEAFC010000014">
    <property type="protein sequence ID" value="KAL1532103.1"/>
    <property type="molecule type" value="Genomic_DNA"/>
</dbReference>
<dbReference type="InterPro" id="IPR040389">
    <property type="entry name" value="SMR"/>
</dbReference>
<feature type="region of interest" description="Disordered" evidence="3">
    <location>
        <begin position="1"/>
        <end position="35"/>
    </location>
</feature>
<name>A0ABD1FLU1_SALDI</name>
<comment type="caution">
    <text evidence="4">The sequence shown here is derived from an EMBL/GenBank/DDBJ whole genome shotgun (WGS) entry which is preliminary data.</text>
</comment>
<evidence type="ECO:0000256" key="1">
    <source>
        <dbReference type="ARBA" id="ARBA00023013"/>
    </source>
</evidence>
<keyword evidence="2" id="KW-0131">Cell cycle</keyword>
<dbReference type="PANTHER" id="PTHR33142">
    <property type="entry name" value="CYCLIN-DEPENDENT PROTEIN KINASE INHIBITOR SMR13"/>
    <property type="match status" value="1"/>
</dbReference>
<reference evidence="4 5" key="1">
    <citation type="submission" date="2024-06" db="EMBL/GenBank/DDBJ databases">
        <title>A chromosome level genome sequence of Diviner's sage (Salvia divinorum).</title>
        <authorList>
            <person name="Ford S.A."/>
            <person name="Ro D.-K."/>
            <person name="Ness R.W."/>
            <person name="Phillips M.A."/>
        </authorList>
    </citation>
    <scope>NUCLEOTIDE SEQUENCE [LARGE SCALE GENOMIC DNA]</scope>
    <source>
        <strain evidence="4">SAF-2024a</strain>
        <tissue evidence="4">Leaf</tissue>
    </source>
</reference>
<evidence type="ECO:0000313" key="5">
    <source>
        <dbReference type="Proteomes" id="UP001567538"/>
    </source>
</evidence>
<keyword evidence="5" id="KW-1185">Reference proteome</keyword>
<sequence length="99" mass="11082">MSADLELSLPAIKTSDSTSEFGRSEGEEDCRTPRSPRHMIPAVLRCPPAPRKRRRGAACKRRLCEMEFFAGEEIESLFRIVEVNSGCNGYGSAKRNCFL</sequence>
<dbReference type="GO" id="GO:0004860">
    <property type="term" value="F:protein kinase inhibitor activity"/>
    <property type="evidence" value="ECO:0007669"/>
    <property type="project" value="UniProtKB-KW"/>
</dbReference>
<evidence type="ECO:0000256" key="2">
    <source>
        <dbReference type="ARBA" id="ARBA00023306"/>
    </source>
</evidence>
<dbReference type="Proteomes" id="UP001567538">
    <property type="component" value="Unassembled WGS sequence"/>
</dbReference>